<name>A0A6I1MQC0_9CLOT</name>
<dbReference type="EMBL" id="WHJC01000385">
    <property type="protein sequence ID" value="MPQ44990.1"/>
    <property type="molecule type" value="Genomic_DNA"/>
</dbReference>
<sequence length="109" mass="12959">MECKRKIREITHFNRGLKSKLKVAIYCRVSTSHPEQIQSLNQQINYYRCMVDERLDWTLADVYTDIKSGKNTSSRAGFQRMLDDCINKKIDLIITKLIQFSAFFSFHYR</sequence>
<dbReference type="AlphaFoldDB" id="A0A6I1MQC0"/>
<evidence type="ECO:0000313" key="3">
    <source>
        <dbReference type="Proteomes" id="UP000430345"/>
    </source>
</evidence>
<reference evidence="2 3" key="1">
    <citation type="submission" date="2019-10" db="EMBL/GenBank/DDBJ databases">
        <title>The Genome Sequence of Clostridium tarantellae Isolated from Fish Brain.</title>
        <authorList>
            <person name="Bano L."/>
            <person name="Kiel M."/>
            <person name="Sales G."/>
            <person name="Doxey A.C."/>
            <person name="Mansfield M.J."/>
            <person name="Schiavone M."/>
            <person name="Rossetto O."/>
            <person name="Pirazzini M."/>
            <person name="Dobrindt U."/>
            <person name="Montecucco C."/>
        </authorList>
    </citation>
    <scope>NUCLEOTIDE SEQUENCE [LARGE SCALE GENOMIC DNA]</scope>
    <source>
        <strain evidence="2 3">DSM 3997</strain>
    </source>
</reference>
<dbReference type="PROSITE" id="PS51736">
    <property type="entry name" value="RECOMBINASES_3"/>
    <property type="match status" value="1"/>
</dbReference>
<dbReference type="Gene3D" id="3.40.50.1390">
    <property type="entry name" value="Resolvase, N-terminal catalytic domain"/>
    <property type="match status" value="1"/>
</dbReference>
<comment type="caution">
    <text evidence="2">The sequence shown here is derived from an EMBL/GenBank/DDBJ whole genome shotgun (WGS) entry which is preliminary data.</text>
</comment>
<evidence type="ECO:0000313" key="2">
    <source>
        <dbReference type="EMBL" id="MPQ44990.1"/>
    </source>
</evidence>
<dbReference type="SUPFAM" id="SSF53041">
    <property type="entry name" value="Resolvase-like"/>
    <property type="match status" value="1"/>
</dbReference>
<protein>
    <recommendedName>
        <fullName evidence="1">Resolvase/invertase-type recombinase catalytic domain-containing protein</fullName>
    </recommendedName>
</protein>
<accession>A0A6I1MQC0</accession>
<feature type="domain" description="Resolvase/invertase-type recombinase catalytic" evidence="1">
    <location>
        <begin position="22"/>
        <end position="109"/>
    </location>
</feature>
<dbReference type="OrthoDB" id="9769353at2"/>
<dbReference type="InterPro" id="IPR036162">
    <property type="entry name" value="Resolvase-like_N_sf"/>
</dbReference>
<dbReference type="Proteomes" id="UP000430345">
    <property type="component" value="Unassembled WGS sequence"/>
</dbReference>
<dbReference type="InterPro" id="IPR006119">
    <property type="entry name" value="Resolv_N"/>
</dbReference>
<proteinExistence type="predicted"/>
<gene>
    <name evidence="2" type="ORF">GBZ86_14775</name>
</gene>
<keyword evidence="3" id="KW-1185">Reference proteome</keyword>
<dbReference type="RefSeq" id="WP_152891917.1">
    <property type="nucleotide sequence ID" value="NZ_WHJC01000385.1"/>
</dbReference>
<dbReference type="GO" id="GO:0000150">
    <property type="term" value="F:DNA strand exchange activity"/>
    <property type="evidence" value="ECO:0007669"/>
    <property type="project" value="InterPro"/>
</dbReference>
<dbReference type="CDD" id="cd00338">
    <property type="entry name" value="Ser_Recombinase"/>
    <property type="match status" value="1"/>
</dbReference>
<organism evidence="2 3">
    <name type="scientific">Clostridium tarantellae</name>
    <dbReference type="NCBI Taxonomy" id="39493"/>
    <lineage>
        <taxon>Bacteria</taxon>
        <taxon>Bacillati</taxon>
        <taxon>Bacillota</taxon>
        <taxon>Clostridia</taxon>
        <taxon>Eubacteriales</taxon>
        <taxon>Clostridiaceae</taxon>
        <taxon>Clostridium</taxon>
    </lineage>
</organism>
<dbReference type="GO" id="GO:0003677">
    <property type="term" value="F:DNA binding"/>
    <property type="evidence" value="ECO:0007669"/>
    <property type="project" value="InterPro"/>
</dbReference>
<dbReference type="Pfam" id="PF00239">
    <property type="entry name" value="Resolvase"/>
    <property type="match status" value="1"/>
</dbReference>
<evidence type="ECO:0000259" key="1">
    <source>
        <dbReference type="PROSITE" id="PS51736"/>
    </source>
</evidence>